<dbReference type="Pfam" id="PF08240">
    <property type="entry name" value="ADH_N"/>
    <property type="match status" value="1"/>
</dbReference>
<evidence type="ECO:0000259" key="7">
    <source>
        <dbReference type="Pfam" id="PF08240"/>
    </source>
</evidence>
<dbReference type="NCBIfam" id="NF007375">
    <property type="entry name" value="PRK09880.1"/>
    <property type="match status" value="1"/>
</dbReference>
<dbReference type="OrthoDB" id="9773078at2"/>
<organism evidence="8 9">
    <name type="scientific">Celerinatantimonas diazotrophica</name>
    <dbReference type="NCBI Taxonomy" id="412034"/>
    <lineage>
        <taxon>Bacteria</taxon>
        <taxon>Pseudomonadati</taxon>
        <taxon>Pseudomonadota</taxon>
        <taxon>Gammaproteobacteria</taxon>
        <taxon>Celerinatantimonadaceae</taxon>
        <taxon>Celerinatantimonas</taxon>
    </lineage>
</organism>
<proteinExistence type="inferred from homology"/>
<dbReference type="InterPro" id="IPR036291">
    <property type="entry name" value="NAD(P)-bd_dom_sf"/>
</dbReference>
<evidence type="ECO:0000313" key="8">
    <source>
        <dbReference type="EMBL" id="TCK46358.1"/>
    </source>
</evidence>
<dbReference type="RefSeq" id="WP_131914365.1">
    <property type="nucleotide sequence ID" value="NZ_OU594967.1"/>
</dbReference>
<dbReference type="CDD" id="cd08232">
    <property type="entry name" value="idonate-5-DH"/>
    <property type="match status" value="1"/>
</dbReference>
<evidence type="ECO:0000256" key="3">
    <source>
        <dbReference type="ARBA" id="ARBA00022723"/>
    </source>
</evidence>
<protein>
    <submittedName>
        <fullName evidence="8">L-idonate 5-dehydrogenase</fullName>
    </submittedName>
</protein>
<feature type="domain" description="Alcohol dehydrogenase-like C-terminal" evidence="6">
    <location>
        <begin position="187"/>
        <end position="312"/>
    </location>
</feature>
<dbReference type="AlphaFoldDB" id="A0A4V2PNC6"/>
<evidence type="ECO:0000256" key="5">
    <source>
        <dbReference type="ARBA" id="ARBA00023002"/>
    </source>
</evidence>
<dbReference type="InterPro" id="IPR011032">
    <property type="entry name" value="GroES-like_sf"/>
</dbReference>
<keyword evidence="4" id="KW-0862">Zinc</keyword>
<dbReference type="InterPro" id="IPR013149">
    <property type="entry name" value="ADH-like_C"/>
</dbReference>
<evidence type="ECO:0000259" key="6">
    <source>
        <dbReference type="Pfam" id="PF00107"/>
    </source>
</evidence>
<comment type="cofactor">
    <cofactor evidence="1">
        <name>Zn(2+)</name>
        <dbReference type="ChEBI" id="CHEBI:29105"/>
    </cofactor>
</comment>
<evidence type="ECO:0000313" key="9">
    <source>
        <dbReference type="Proteomes" id="UP000295565"/>
    </source>
</evidence>
<keyword evidence="9" id="KW-1185">Reference proteome</keyword>
<sequence>MSFSEKEITCNACFVHGEGDIHFEPHQVKLAEGEILVKVTCGGICGSDVHYYQHGRAGMSVLHHPMIIGHEFVGKVCEVNSDDERFCVGQPVVVNPSRPCNECPECLTGHQNLCQSMRFMGSAQFNPHVNGGFSEYVAVKPEQCLPYSEQVSPKVMAFSEPLSVAIHAVNVAGQLTGKKVLVIGAGPIGCLILAAAKCAGASIVVASDLSQRCRELASQMGASTVFDPTDDSQVSYYQNNRGYFDVVFEASGASAAIASTVDFTHPNGVIVQIGMGASPMTWPVSSMLAKEISFKGSFRFVHEFATSVQWLEQGRVDPTPLISAEFSPDQVQEALITAGNKEISSKVLINFE</sequence>
<dbReference type="Proteomes" id="UP000295565">
    <property type="component" value="Unassembled WGS sequence"/>
</dbReference>
<dbReference type="SUPFAM" id="SSF51735">
    <property type="entry name" value="NAD(P)-binding Rossmann-fold domains"/>
    <property type="match status" value="1"/>
</dbReference>
<comment type="similarity">
    <text evidence="2">Belongs to the zinc-containing alcohol dehydrogenase family.</text>
</comment>
<dbReference type="EMBL" id="SMGD01000019">
    <property type="protein sequence ID" value="TCK46358.1"/>
    <property type="molecule type" value="Genomic_DNA"/>
</dbReference>
<dbReference type="GO" id="GO:0046872">
    <property type="term" value="F:metal ion binding"/>
    <property type="evidence" value="ECO:0007669"/>
    <property type="project" value="UniProtKB-KW"/>
</dbReference>
<evidence type="ECO:0000256" key="4">
    <source>
        <dbReference type="ARBA" id="ARBA00022833"/>
    </source>
</evidence>
<reference evidence="8 9" key="1">
    <citation type="submission" date="2019-03" db="EMBL/GenBank/DDBJ databases">
        <title>Genomic Encyclopedia of Type Strains, Phase IV (KMG-IV): sequencing the most valuable type-strain genomes for metagenomic binning, comparative biology and taxonomic classification.</title>
        <authorList>
            <person name="Goeker M."/>
        </authorList>
    </citation>
    <scope>NUCLEOTIDE SEQUENCE [LARGE SCALE GENOMIC DNA]</scope>
    <source>
        <strain evidence="8 9">DSM 18577</strain>
    </source>
</reference>
<evidence type="ECO:0000256" key="1">
    <source>
        <dbReference type="ARBA" id="ARBA00001947"/>
    </source>
</evidence>
<accession>A0A4V2PNC6</accession>
<dbReference type="SUPFAM" id="SSF50129">
    <property type="entry name" value="GroES-like"/>
    <property type="match status" value="1"/>
</dbReference>
<keyword evidence="3" id="KW-0479">Metal-binding</keyword>
<evidence type="ECO:0000256" key="2">
    <source>
        <dbReference type="ARBA" id="ARBA00008072"/>
    </source>
</evidence>
<gene>
    <name evidence="8" type="ORF">EV690_3634</name>
</gene>
<dbReference type="Gene3D" id="3.40.50.720">
    <property type="entry name" value="NAD(P)-binding Rossmann-like Domain"/>
    <property type="match status" value="1"/>
</dbReference>
<name>A0A4V2PNC6_9GAMM</name>
<dbReference type="PANTHER" id="PTHR43161">
    <property type="entry name" value="SORBITOL DEHYDROGENASE"/>
    <property type="match status" value="1"/>
</dbReference>
<dbReference type="Gene3D" id="3.90.180.10">
    <property type="entry name" value="Medium-chain alcohol dehydrogenases, catalytic domain"/>
    <property type="match status" value="1"/>
</dbReference>
<keyword evidence="5" id="KW-0560">Oxidoreductase</keyword>
<dbReference type="GO" id="GO:0016491">
    <property type="term" value="F:oxidoreductase activity"/>
    <property type="evidence" value="ECO:0007669"/>
    <property type="project" value="UniProtKB-KW"/>
</dbReference>
<dbReference type="PANTHER" id="PTHR43161:SF9">
    <property type="entry name" value="SORBITOL DEHYDROGENASE"/>
    <property type="match status" value="1"/>
</dbReference>
<dbReference type="Pfam" id="PF00107">
    <property type="entry name" value="ADH_zinc_N"/>
    <property type="match status" value="1"/>
</dbReference>
<feature type="domain" description="Alcohol dehydrogenase-like N-terminal" evidence="7">
    <location>
        <begin position="32"/>
        <end position="147"/>
    </location>
</feature>
<comment type="caution">
    <text evidence="8">The sequence shown here is derived from an EMBL/GenBank/DDBJ whole genome shotgun (WGS) entry which is preliminary data.</text>
</comment>
<dbReference type="InterPro" id="IPR013154">
    <property type="entry name" value="ADH-like_N"/>
</dbReference>